<dbReference type="GO" id="GO:0000155">
    <property type="term" value="F:phosphorelay sensor kinase activity"/>
    <property type="evidence" value="ECO:0007669"/>
    <property type="project" value="InterPro"/>
</dbReference>
<proteinExistence type="predicted"/>
<evidence type="ECO:0000313" key="3">
    <source>
        <dbReference type="EMBL" id="GLI33227.1"/>
    </source>
</evidence>
<comment type="caution">
    <text evidence="3">The sequence shown here is derived from an EMBL/GenBank/DDBJ whole genome shotgun (WGS) entry which is preliminary data.</text>
</comment>
<keyword evidence="4" id="KW-1185">Reference proteome</keyword>
<name>A0A9W6FR65_9BACT</name>
<comment type="catalytic activity">
    <reaction evidence="1">
        <text>ATP + protein L-histidine = ADP + protein N-phospho-L-histidine.</text>
        <dbReference type="EC" id="2.7.13.3"/>
    </reaction>
</comment>
<dbReference type="InterPro" id="IPR003661">
    <property type="entry name" value="HisK_dim/P_dom"/>
</dbReference>
<protein>
    <recommendedName>
        <fullName evidence="2">histidine kinase</fullName>
        <ecNumber evidence="2">2.7.13.3</ecNumber>
    </recommendedName>
</protein>
<sequence>MEGKEAAFLGKVTAGFTHELKNVLAIIKESAGLMEDLLSVTPAGAFPHQERFSRALTRILEQVERGVDLSTRLNRLAHSPDFPLATIDLNDTCRQMVLLCERFARLKGVVLRCTPSDTNPTTMTSPLHFQMCLFWALESLWNQMKNGGEITLLVEPKGEDVKICVVCSGELGSEDAFHEDVTCAENWMVAVNTMEHLGGRMEKGHGSFSFTLALPAETK</sequence>
<dbReference type="CDD" id="cd00082">
    <property type="entry name" value="HisKA"/>
    <property type="match status" value="1"/>
</dbReference>
<dbReference type="InterPro" id="IPR036890">
    <property type="entry name" value="HATPase_C_sf"/>
</dbReference>
<evidence type="ECO:0000256" key="1">
    <source>
        <dbReference type="ARBA" id="ARBA00000085"/>
    </source>
</evidence>
<reference evidence="3" key="1">
    <citation type="submission" date="2022-12" db="EMBL/GenBank/DDBJ databases">
        <title>Reference genome sequencing for broad-spectrum identification of bacterial and archaeal isolates by mass spectrometry.</title>
        <authorList>
            <person name="Sekiguchi Y."/>
            <person name="Tourlousse D.M."/>
        </authorList>
    </citation>
    <scope>NUCLEOTIDE SEQUENCE</scope>
    <source>
        <strain evidence="3">ASRB1</strain>
    </source>
</reference>
<accession>A0A9W6FR65</accession>
<dbReference type="EC" id="2.7.13.3" evidence="2"/>
<dbReference type="AlphaFoldDB" id="A0A9W6FR65"/>
<evidence type="ECO:0000256" key="2">
    <source>
        <dbReference type="ARBA" id="ARBA00012438"/>
    </source>
</evidence>
<dbReference type="EMBL" id="BSDR01000001">
    <property type="protein sequence ID" value="GLI33227.1"/>
    <property type="molecule type" value="Genomic_DNA"/>
</dbReference>
<dbReference type="RefSeq" id="WP_281792244.1">
    <property type="nucleotide sequence ID" value="NZ_BSDR01000001.1"/>
</dbReference>
<dbReference type="SUPFAM" id="SSF55874">
    <property type="entry name" value="ATPase domain of HSP90 chaperone/DNA topoisomerase II/histidine kinase"/>
    <property type="match status" value="1"/>
</dbReference>
<gene>
    <name evidence="3" type="ORF">DAMNIGENAA_06600</name>
</gene>
<dbReference type="Proteomes" id="UP001144372">
    <property type="component" value="Unassembled WGS sequence"/>
</dbReference>
<dbReference type="Gene3D" id="1.10.287.130">
    <property type="match status" value="1"/>
</dbReference>
<evidence type="ECO:0000313" key="4">
    <source>
        <dbReference type="Proteomes" id="UP001144372"/>
    </source>
</evidence>
<organism evidence="3 4">
    <name type="scientific">Desulforhabdus amnigena</name>
    <dbReference type="NCBI Taxonomy" id="40218"/>
    <lineage>
        <taxon>Bacteria</taxon>
        <taxon>Pseudomonadati</taxon>
        <taxon>Thermodesulfobacteriota</taxon>
        <taxon>Syntrophobacteria</taxon>
        <taxon>Syntrophobacterales</taxon>
        <taxon>Syntrophobacteraceae</taxon>
        <taxon>Desulforhabdus</taxon>
    </lineage>
</organism>